<keyword evidence="3" id="KW-1185">Reference proteome</keyword>
<dbReference type="Gene3D" id="1.10.10.10">
    <property type="entry name" value="Winged helix-like DNA-binding domain superfamily/Winged helix DNA-binding domain"/>
    <property type="match status" value="1"/>
</dbReference>
<evidence type="ECO:0000259" key="1">
    <source>
        <dbReference type="SMART" id="SM00421"/>
    </source>
</evidence>
<sequence>MILSSKETLTIMADLKSKMARFDDLEIAYKIYPRKGLGHLKAKKLTNSKAFAIHNKYPLLVSNTSLLDLVSPVLSFAITQNMPMPNFLLNGDWPTGYVPLLSWMSQDSNKPWSKTIEAQFDLDRKSYLTVVVGHAEQDFVGAFCIFSDKIRQDELLSYLEDNKVAEYLELLHLYMTQKYPKLIHPSSHNGTIKPKTHKVIELTAMGFNVSEISNILHLTERGVSYHIDLAKEVLDAKNKAELIYKATHECII</sequence>
<dbReference type="SMART" id="SM00421">
    <property type="entry name" value="HTH_LUXR"/>
    <property type="match status" value="1"/>
</dbReference>
<dbReference type="InterPro" id="IPR016032">
    <property type="entry name" value="Sig_transdc_resp-reg_C-effctor"/>
</dbReference>
<dbReference type="GO" id="GO:0003677">
    <property type="term" value="F:DNA binding"/>
    <property type="evidence" value="ECO:0007669"/>
    <property type="project" value="InterPro"/>
</dbReference>
<reference evidence="3" key="1">
    <citation type="submission" date="2018-11" db="EMBL/GenBank/DDBJ databases">
        <title>Shewanella sp. M2.</title>
        <authorList>
            <person name="Hwang Y.J."/>
            <person name="Hwang C.Y."/>
        </authorList>
    </citation>
    <scope>NUCLEOTIDE SEQUENCE [LARGE SCALE GENOMIC DNA]</scope>
    <source>
        <strain evidence="3">LMG 19866</strain>
    </source>
</reference>
<accession>A0A3G8LUG4</accession>
<dbReference type="EMBL" id="CP034015">
    <property type="protein sequence ID" value="AZG73286.1"/>
    <property type="molecule type" value="Genomic_DNA"/>
</dbReference>
<feature type="domain" description="HTH luxR-type" evidence="1">
    <location>
        <begin position="189"/>
        <end position="246"/>
    </location>
</feature>
<dbReference type="KEGG" id="slj:EGC82_11235"/>
<dbReference type="GO" id="GO:0006355">
    <property type="term" value="P:regulation of DNA-templated transcription"/>
    <property type="evidence" value="ECO:0007669"/>
    <property type="project" value="InterPro"/>
</dbReference>
<dbReference type="AlphaFoldDB" id="A0A3G8LUG4"/>
<dbReference type="Pfam" id="PF00196">
    <property type="entry name" value="GerE"/>
    <property type="match status" value="1"/>
</dbReference>
<proteinExistence type="predicted"/>
<dbReference type="InterPro" id="IPR036388">
    <property type="entry name" value="WH-like_DNA-bd_sf"/>
</dbReference>
<dbReference type="InterPro" id="IPR000792">
    <property type="entry name" value="Tscrpt_reg_LuxR_C"/>
</dbReference>
<organism evidence="2 3">
    <name type="scientific">Shewanella livingstonensis</name>
    <dbReference type="NCBI Taxonomy" id="150120"/>
    <lineage>
        <taxon>Bacteria</taxon>
        <taxon>Pseudomonadati</taxon>
        <taxon>Pseudomonadota</taxon>
        <taxon>Gammaproteobacteria</taxon>
        <taxon>Alteromonadales</taxon>
        <taxon>Shewanellaceae</taxon>
        <taxon>Shewanella</taxon>
    </lineage>
</organism>
<protein>
    <recommendedName>
        <fullName evidence="1">HTH luxR-type domain-containing protein</fullName>
    </recommendedName>
</protein>
<gene>
    <name evidence="2" type="ORF">EGC82_11235</name>
</gene>
<name>A0A3G8LUG4_9GAMM</name>
<dbReference type="OrthoDB" id="6115007at2"/>
<evidence type="ECO:0000313" key="3">
    <source>
        <dbReference type="Proteomes" id="UP000278035"/>
    </source>
</evidence>
<dbReference type="RefSeq" id="WP_124730843.1">
    <property type="nucleotide sequence ID" value="NZ_CP034015.1"/>
</dbReference>
<evidence type="ECO:0000313" key="2">
    <source>
        <dbReference type="EMBL" id="AZG73286.1"/>
    </source>
</evidence>
<dbReference type="SUPFAM" id="SSF46894">
    <property type="entry name" value="C-terminal effector domain of the bipartite response regulators"/>
    <property type="match status" value="1"/>
</dbReference>
<dbReference type="Proteomes" id="UP000278035">
    <property type="component" value="Chromosome"/>
</dbReference>